<dbReference type="AlphaFoldDB" id="A0AAV5JI38"/>
<reference evidence="2 3" key="1">
    <citation type="journal article" date="2021" name="Commun. Biol.">
        <title>The genome of Shorea leprosula (Dipterocarpaceae) highlights the ecological relevance of drought in aseasonal tropical rainforests.</title>
        <authorList>
            <person name="Ng K.K.S."/>
            <person name="Kobayashi M.J."/>
            <person name="Fawcett J.A."/>
            <person name="Hatakeyama M."/>
            <person name="Paape T."/>
            <person name="Ng C.H."/>
            <person name="Ang C.C."/>
            <person name="Tnah L.H."/>
            <person name="Lee C.T."/>
            <person name="Nishiyama T."/>
            <person name="Sese J."/>
            <person name="O'Brien M.J."/>
            <person name="Copetti D."/>
            <person name="Mohd Noor M.I."/>
            <person name="Ong R.C."/>
            <person name="Putra M."/>
            <person name="Sireger I.Z."/>
            <person name="Indrioko S."/>
            <person name="Kosugi Y."/>
            <person name="Izuno A."/>
            <person name="Isagi Y."/>
            <person name="Lee S.L."/>
            <person name="Shimizu K.K."/>
        </authorList>
    </citation>
    <scope>NUCLEOTIDE SEQUENCE [LARGE SCALE GENOMIC DNA]</scope>
    <source>
        <strain evidence="2">214</strain>
    </source>
</reference>
<evidence type="ECO:0000313" key="2">
    <source>
        <dbReference type="EMBL" id="GKV14209.1"/>
    </source>
</evidence>
<gene>
    <name evidence="2" type="ORF">SLEP1_g25112</name>
</gene>
<dbReference type="Proteomes" id="UP001054252">
    <property type="component" value="Unassembled WGS sequence"/>
</dbReference>
<evidence type="ECO:0000313" key="3">
    <source>
        <dbReference type="Proteomes" id="UP001054252"/>
    </source>
</evidence>
<protein>
    <submittedName>
        <fullName evidence="2">Uncharacterized protein</fullName>
    </submittedName>
</protein>
<evidence type="ECO:0000256" key="1">
    <source>
        <dbReference type="SAM" id="MobiDB-lite"/>
    </source>
</evidence>
<proteinExistence type="predicted"/>
<organism evidence="2 3">
    <name type="scientific">Rubroshorea leprosula</name>
    <dbReference type="NCBI Taxonomy" id="152421"/>
    <lineage>
        <taxon>Eukaryota</taxon>
        <taxon>Viridiplantae</taxon>
        <taxon>Streptophyta</taxon>
        <taxon>Embryophyta</taxon>
        <taxon>Tracheophyta</taxon>
        <taxon>Spermatophyta</taxon>
        <taxon>Magnoliopsida</taxon>
        <taxon>eudicotyledons</taxon>
        <taxon>Gunneridae</taxon>
        <taxon>Pentapetalae</taxon>
        <taxon>rosids</taxon>
        <taxon>malvids</taxon>
        <taxon>Malvales</taxon>
        <taxon>Dipterocarpaceae</taxon>
        <taxon>Rubroshorea</taxon>
    </lineage>
</organism>
<sequence length="41" mass="4455">MDSELINTVSSSPSPPPLAAAHCRDISRKKRVCICVVFVIN</sequence>
<keyword evidence="3" id="KW-1185">Reference proteome</keyword>
<accession>A0AAV5JI38</accession>
<feature type="region of interest" description="Disordered" evidence="1">
    <location>
        <begin position="1"/>
        <end position="20"/>
    </location>
</feature>
<dbReference type="EMBL" id="BPVZ01000040">
    <property type="protein sequence ID" value="GKV14209.1"/>
    <property type="molecule type" value="Genomic_DNA"/>
</dbReference>
<name>A0AAV5JI38_9ROSI</name>
<comment type="caution">
    <text evidence="2">The sequence shown here is derived from an EMBL/GenBank/DDBJ whole genome shotgun (WGS) entry which is preliminary data.</text>
</comment>